<evidence type="ECO:0000313" key="2">
    <source>
        <dbReference type="EMBL" id="ARF10031.1"/>
    </source>
</evidence>
<proteinExistence type="predicted"/>
<protein>
    <submittedName>
        <fullName evidence="2">Uncharacterized protein</fullName>
    </submittedName>
</protein>
<organism evidence="2">
    <name type="scientific">Indivirus ILV1</name>
    <dbReference type="NCBI Taxonomy" id="1977633"/>
    <lineage>
        <taxon>Viruses</taxon>
        <taxon>Varidnaviria</taxon>
        <taxon>Bamfordvirae</taxon>
        <taxon>Nucleocytoviricota</taxon>
        <taxon>Megaviricetes</taxon>
        <taxon>Imitervirales</taxon>
        <taxon>Mimiviridae</taxon>
        <taxon>Klosneuvirinae</taxon>
        <taxon>Indivirus</taxon>
    </lineage>
</organism>
<reference evidence="2" key="1">
    <citation type="journal article" date="2017" name="Science">
        <title>Giant viruses with an expanded complement of translation system components.</title>
        <authorList>
            <person name="Schulz F."/>
            <person name="Yutin N."/>
            <person name="Ivanova N.N."/>
            <person name="Ortega D.R."/>
            <person name="Lee T.K."/>
            <person name="Vierheilig J."/>
            <person name="Daims H."/>
            <person name="Horn M."/>
            <person name="Wagner M."/>
            <person name="Jensen G.J."/>
            <person name="Kyrpides N.C."/>
            <person name="Koonin E.V."/>
            <person name="Woyke T."/>
        </authorList>
    </citation>
    <scope>NUCLEOTIDE SEQUENCE</scope>
    <source>
        <strain evidence="2">ILV1</strain>
    </source>
</reference>
<sequence>MKAKKSPQAQKVATSAKKSPQAQKVATSAKKSPQAQRKMAPSSGFPQFVKSISSYLLAKHGHAQGGAEGVRSSALGR</sequence>
<gene>
    <name evidence="2" type="ORF">Indivirus_9_8</name>
</gene>
<name>A0A1V0SEC1_9VIRU</name>
<dbReference type="EMBL" id="KY684093">
    <property type="protein sequence ID" value="ARF10031.1"/>
    <property type="molecule type" value="Genomic_DNA"/>
</dbReference>
<feature type="region of interest" description="Disordered" evidence="1">
    <location>
        <begin position="1"/>
        <end position="45"/>
    </location>
</feature>
<evidence type="ECO:0000256" key="1">
    <source>
        <dbReference type="SAM" id="MobiDB-lite"/>
    </source>
</evidence>
<feature type="compositionally biased region" description="Polar residues" evidence="1">
    <location>
        <begin position="7"/>
        <end position="35"/>
    </location>
</feature>
<accession>A0A1V0SEC1</accession>